<feature type="region of interest" description="Disordered" evidence="1">
    <location>
        <begin position="229"/>
        <end position="285"/>
    </location>
</feature>
<accession>A0AAE0NTR8</accession>
<protein>
    <recommendedName>
        <fullName evidence="4">Protamine P1</fullName>
    </recommendedName>
</protein>
<feature type="compositionally biased region" description="Polar residues" evidence="1">
    <location>
        <begin position="654"/>
        <end position="668"/>
    </location>
</feature>
<proteinExistence type="predicted"/>
<feature type="compositionally biased region" description="Basic and acidic residues" evidence="1">
    <location>
        <begin position="623"/>
        <end position="635"/>
    </location>
</feature>
<dbReference type="Proteomes" id="UP001285441">
    <property type="component" value="Unassembled WGS sequence"/>
</dbReference>
<feature type="compositionally biased region" description="Polar residues" evidence="1">
    <location>
        <begin position="229"/>
        <end position="243"/>
    </location>
</feature>
<dbReference type="EMBL" id="JAULSW010000003">
    <property type="protein sequence ID" value="KAK3387470.1"/>
    <property type="molecule type" value="Genomic_DNA"/>
</dbReference>
<dbReference type="AlphaFoldDB" id="A0AAE0NTR8"/>
<feature type="region of interest" description="Disordered" evidence="1">
    <location>
        <begin position="127"/>
        <end position="149"/>
    </location>
</feature>
<feature type="compositionally biased region" description="Polar residues" evidence="1">
    <location>
        <begin position="127"/>
        <end position="136"/>
    </location>
</feature>
<feature type="region of interest" description="Disordered" evidence="1">
    <location>
        <begin position="763"/>
        <end position="783"/>
    </location>
</feature>
<sequence>MKRSVHDSGRHLLEPERFSNEPVYCEATAHPDDLLCSGSEDDAYETPAARRIRYEAAAQRYIHGYNLFVLSAALRGPLGREHGWTNPWRSRSRPPVTVIEVPPRKRQRISESDAGFAEHVKSSQILGASTDPFSSPKSDHAQPCPGPTSFIDEEAFGRIQSWRDAVIPGSSQSPAISDKVIETASAEPVVQPLVKPRPAKRPSLRSRAVVAGRDSAGWTSTITSSVSTRAQKVSETRQLSSQLPEAGTPLSRLHTIAEPPSPSRQTQSSQKCSKIPAMPPSASSGEILPLDMVDVSPRAAMIYEQIMQTDAIDRTPQDDSVSAEAARTSISKQEQKEAPTPRTGTAELVFQTSSDRSFRFRRKTTRNKSKPAPVATRLSSQLLQPVSGNVGETKRRRKSSVPHSDPIIVRSHTKSNMESPKSKVFVSQPEKAINNSVIVEFQELEAIEDSIVVTAESPESNRVRLLPEYHQTVGELEGQAIDLEHSVEDITAKSVSPIDGPTLVYSKSPSESQPPSRLSRLHFSAEKQCQNFSDELARLPRKLLWPSSQKTAKPALASILGISSPQPLASSQPATVNGIIQPDTVVDEQGALQEDKPPIAASSPDAEPSKLDEQASPPGPVHKSSESEMESKTASDDSEGFVEDIGTEKIAQPGQMTNASQQNTSKVQSPWAKDVNVLPQATEEQLIPHEINLSSIAHQALAQASYQSPWRTDGSQLPVLEVRPFNPISSPADSAHLVKAIGDSSPLRPTPSHREDFDMTNSQLFPAHPSTPETKLSSLPTPESTMSIRSFKEFLTPSPRRPAKRARTSMATNGQLPSTQLLFDAAISNPWGEPSTKKRKTKHVSWAPLPGEESNFLEDADDSIHGAKLPSVTVEGDPTPRLPRVASPPPLISKGSPLGEGKKFAKHFAAMANRRVRTPVVRRKCLLPSASQQTCGSPAVDAMATAFIEADEAAKSKAEPTSTPSEASSLLDLYMDGNIEGQGESQQEAINNDQGPEPLDDVSAVLLNINDFLDTWDVDAELDKARNEQKNNEAVSMRQAHQNSMLVGAEIDGLLDVGVWD</sequence>
<feature type="region of interest" description="Disordered" evidence="1">
    <location>
        <begin position="310"/>
        <end position="346"/>
    </location>
</feature>
<feature type="compositionally biased region" description="Polar residues" evidence="1">
    <location>
        <begin position="505"/>
        <end position="516"/>
    </location>
</feature>
<evidence type="ECO:0008006" key="4">
    <source>
        <dbReference type="Google" id="ProtNLM"/>
    </source>
</evidence>
<feature type="region of interest" description="Disordered" evidence="1">
    <location>
        <begin position="384"/>
        <end position="423"/>
    </location>
</feature>
<feature type="region of interest" description="Disordered" evidence="1">
    <location>
        <begin position="871"/>
        <end position="897"/>
    </location>
</feature>
<feature type="compositionally biased region" description="Polar residues" evidence="1">
    <location>
        <begin position="771"/>
        <end position="783"/>
    </location>
</feature>
<gene>
    <name evidence="2" type="ORF">B0H63DRAFT_470094</name>
</gene>
<evidence type="ECO:0000256" key="1">
    <source>
        <dbReference type="SAM" id="MobiDB-lite"/>
    </source>
</evidence>
<evidence type="ECO:0000313" key="2">
    <source>
        <dbReference type="EMBL" id="KAK3387470.1"/>
    </source>
</evidence>
<reference evidence="2" key="1">
    <citation type="journal article" date="2023" name="Mol. Phylogenet. Evol.">
        <title>Genome-scale phylogeny and comparative genomics of the fungal order Sordariales.</title>
        <authorList>
            <person name="Hensen N."/>
            <person name="Bonometti L."/>
            <person name="Westerberg I."/>
            <person name="Brannstrom I.O."/>
            <person name="Guillou S."/>
            <person name="Cros-Aarteil S."/>
            <person name="Calhoun S."/>
            <person name="Haridas S."/>
            <person name="Kuo A."/>
            <person name="Mondo S."/>
            <person name="Pangilinan J."/>
            <person name="Riley R."/>
            <person name="LaButti K."/>
            <person name="Andreopoulos B."/>
            <person name="Lipzen A."/>
            <person name="Chen C."/>
            <person name="Yan M."/>
            <person name="Daum C."/>
            <person name="Ng V."/>
            <person name="Clum A."/>
            <person name="Steindorff A."/>
            <person name="Ohm R.A."/>
            <person name="Martin F."/>
            <person name="Silar P."/>
            <person name="Natvig D.O."/>
            <person name="Lalanne C."/>
            <person name="Gautier V."/>
            <person name="Ament-Velasquez S.L."/>
            <person name="Kruys A."/>
            <person name="Hutchinson M.I."/>
            <person name="Powell A.J."/>
            <person name="Barry K."/>
            <person name="Miller A.N."/>
            <person name="Grigoriev I.V."/>
            <person name="Debuchy R."/>
            <person name="Gladieux P."/>
            <person name="Hiltunen Thoren M."/>
            <person name="Johannesson H."/>
        </authorList>
    </citation>
    <scope>NUCLEOTIDE SEQUENCE</scope>
    <source>
        <strain evidence="2">CBS 232.78</strain>
    </source>
</reference>
<comment type="caution">
    <text evidence="2">The sequence shown here is derived from an EMBL/GenBank/DDBJ whole genome shotgun (WGS) entry which is preliminary data.</text>
</comment>
<keyword evidence="3" id="KW-1185">Reference proteome</keyword>
<reference evidence="2" key="2">
    <citation type="submission" date="2023-06" db="EMBL/GenBank/DDBJ databases">
        <authorList>
            <consortium name="Lawrence Berkeley National Laboratory"/>
            <person name="Haridas S."/>
            <person name="Hensen N."/>
            <person name="Bonometti L."/>
            <person name="Westerberg I."/>
            <person name="Brannstrom I.O."/>
            <person name="Guillou S."/>
            <person name="Cros-Aarteil S."/>
            <person name="Calhoun S."/>
            <person name="Kuo A."/>
            <person name="Mondo S."/>
            <person name="Pangilinan J."/>
            <person name="Riley R."/>
            <person name="LaButti K."/>
            <person name="Andreopoulos B."/>
            <person name="Lipzen A."/>
            <person name="Chen C."/>
            <person name="Yanf M."/>
            <person name="Daum C."/>
            <person name="Ng V."/>
            <person name="Clum A."/>
            <person name="Steindorff A."/>
            <person name="Ohm R."/>
            <person name="Martin F."/>
            <person name="Silar P."/>
            <person name="Natvig D."/>
            <person name="Lalanne C."/>
            <person name="Gautier V."/>
            <person name="Ament-velasquez S.L."/>
            <person name="Kruys A."/>
            <person name="Hutchinson M.I."/>
            <person name="Powell A.J."/>
            <person name="Barry K."/>
            <person name="Miller A.N."/>
            <person name="Grigoriev I.V."/>
            <person name="Debuchy R."/>
            <person name="Gladieux P."/>
            <person name="Thoren M.H."/>
            <person name="Johannesson H."/>
        </authorList>
    </citation>
    <scope>NUCLEOTIDE SEQUENCE</scope>
    <source>
        <strain evidence="2">CBS 232.78</strain>
    </source>
</reference>
<name>A0AAE0NTR8_9PEZI</name>
<organism evidence="2 3">
    <name type="scientific">Podospora didyma</name>
    <dbReference type="NCBI Taxonomy" id="330526"/>
    <lineage>
        <taxon>Eukaryota</taxon>
        <taxon>Fungi</taxon>
        <taxon>Dikarya</taxon>
        <taxon>Ascomycota</taxon>
        <taxon>Pezizomycotina</taxon>
        <taxon>Sordariomycetes</taxon>
        <taxon>Sordariomycetidae</taxon>
        <taxon>Sordariales</taxon>
        <taxon>Podosporaceae</taxon>
        <taxon>Podospora</taxon>
    </lineage>
</organism>
<evidence type="ECO:0000313" key="3">
    <source>
        <dbReference type="Proteomes" id="UP001285441"/>
    </source>
</evidence>
<feature type="region of interest" description="Disordered" evidence="1">
    <location>
        <begin position="499"/>
        <end position="518"/>
    </location>
</feature>
<feature type="region of interest" description="Disordered" evidence="1">
    <location>
        <begin position="595"/>
        <end position="670"/>
    </location>
</feature>